<proteinExistence type="predicted"/>
<organism evidence="1 2">
    <name type="scientific">Avena sativa</name>
    <name type="common">Oat</name>
    <dbReference type="NCBI Taxonomy" id="4498"/>
    <lineage>
        <taxon>Eukaryota</taxon>
        <taxon>Viridiplantae</taxon>
        <taxon>Streptophyta</taxon>
        <taxon>Embryophyta</taxon>
        <taxon>Tracheophyta</taxon>
        <taxon>Spermatophyta</taxon>
        <taxon>Magnoliopsida</taxon>
        <taxon>Liliopsida</taxon>
        <taxon>Poales</taxon>
        <taxon>Poaceae</taxon>
        <taxon>BOP clade</taxon>
        <taxon>Pooideae</taxon>
        <taxon>Poodae</taxon>
        <taxon>Poeae</taxon>
        <taxon>Poeae Chloroplast Group 1 (Aveneae type)</taxon>
        <taxon>Aveninae</taxon>
        <taxon>Avena</taxon>
    </lineage>
</organism>
<reference evidence="1" key="2">
    <citation type="submission" date="2025-09" db="UniProtKB">
        <authorList>
            <consortium name="EnsemblPlants"/>
        </authorList>
    </citation>
    <scope>IDENTIFICATION</scope>
</reference>
<protein>
    <submittedName>
        <fullName evidence="1">Uncharacterized protein</fullName>
    </submittedName>
</protein>
<dbReference type="Proteomes" id="UP001732700">
    <property type="component" value="Chromosome 2C"/>
</dbReference>
<dbReference type="EnsemblPlants" id="AVESA.00010b.r2.2CG0304240.1">
    <property type="protein sequence ID" value="AVESA.00010b.r2.2CG0304240.1.CDS"/>
    <property type="gene ID" value="AVESA.00010b.r2.2CG0304240"/>
</dbReference>
<accession>A0ACD5US46</accession>
<name>A0ACD5US46_AVESA</name>
<sequence length="371" mass="39662">MAALLNPTARRLAVAASRRPATPPAVEALVAHWSTQARHNSSLVEVNGGFGEMVSGTQRYYVLGGKGGVGKTSLAASLAVKFANHGEPTLIVSMHPANSLGDTLEQDLSGGKIVPVNGVDSLFAAEIGHVNTNGESSSFGSSMRVILGKIGLGVLADPLGKNKLHEMLMKTPGLGEGIAISKLIQIVELQESNKFRRVVLDTGATGHTLNLLSAATLMEKFLSMANKAVNVASSYPALQSVFAKEQVDPAKIEELRQQIARVRDIMQDPQLTEFVIVTIPTVMAITESSRFHASLKKDGAPATRLIVNQVLPPSASECRFCAVKRKEETRALNMISADRELGGLKLIQAPLQDVEVKGVPALRFFSEVVWK</sequence>
<keyword evidence="2" id="KW-1185">Reference proteome</keyword>
<evidence type="ECO:0000313" key="2">
    <source>
        <dbReference type="Proteomes" id="UP001732700"/>
    </source>
</evidence>
<evidence type="ECO:0000313" key="1">
    <source>
        <dbReference type="EnsemblPlants" id="AVESA.00010b.r2.2CG0304240.1.CDS"/>
    </source>
</evidence>
<reference evidence="1" key="1">
    <citation type="submission" date="2021-05" db="EMBL/GenBank/DDBJ databases">
        <authorList>
            <person name="Scholz U."/>
            <person name="Mascher M."/>
            <person name="Fiebig A."/>
        </authorList>
    </citation>
    <scope>NUCLEOTIDE SEQUENCE [LARGE SCALE GENOMIC DNA]</scope>
</reference>